<dbReference type="Proteomes" id="UP000317909">
    <property type="component" value="Chromosome"/>
</dbReference>
<reference evidence="1 2" key="1">
    <citation type="submission" date="2019-02" db="EMBL/GenBank/DDBJ databases">
        <title>Deep-cultivation of Planctomycetes and their phenomic and genomic characterization uncovers novel biology.</title>
        <authorList>
            <person name="Wiegand S."/>
            <person name="Jogler M."/>
            <person name="Boedeker C."/>
            <person name="Pinto D."/>
            <person name="Vollmers J."/>
            <person name="Rivas-Marin E."/>
            <person name="Kohn T."/>
            <person name="Peeters S.H."/>
            <person name="Heuer A."/>
            <person name="Rast P."/>
            <person name="Oberbeckmann S."/>
            <person name="Bunk B."/>
            <person name="Jeske O."/>
            <person name="Meyerdierks A."/>
            <person name="Storesund J.E."/>
            <person name="Kallscheuer N."/>
            <person name="Luecker S."/>
            <person name="Lage O.M."/>
            <person name="Pohl T."/>
            <person name="Merkel B.J."/>
            <person name="Hornburger P."/>
            <person name="Mueller R.-W."/>
            <person name="Bruemmer F."/>
            <person name="Labrenz M."/>
            <person name="Spormann A.M."/>
            <person name="Op den Camp H."/>
            <person name="Overmann J."/>
            <person name="Amann R."/>
            <person name="Jetten M.S.M."/>
            <person name="Mascher T."/>
            <person name="Medema M.H."/>
            <person name="Devos D.P."/>
            <person name="Kaster A.-K."/>
            <person name="Ovreas L."/>
            <person name="Rohde M."/>
            <person name="Galperin M.Y."/>
            <person name="Jogler C."/>
        </authorList>
    </citation>
    <scope>NUCLEOTIDE SEQUENCE [LARGE SCALE GENOMIC DNA]</scope>
    <source>
        <strain evidence="1 2">I41</strain>
    </source>
</reference>
<dbReference type="EMBL" id="CP036339">
    <property type="protein sequence ID" value="QDT73379.1"/>
    <property type="molecule type" value="Genomic_DNA"/>
</dbReference>
<name>A0A517TYD0_9BACT</name>
<evidence type="ECO:0000313" key="2">
    <source>
        <dbReference type="Proteomes" id="UP000317909"/>
    </source>
</evidence>
<evidence type="ECO:0000313" key="1">
    <source>
        <dbReference type="EMBL" id="QDT73379.1"/>
    </source>
</evidence>
<dbReference type="KEGG" id="llh:I41_25680"/>
<organism evidence="1 2">
    <name type="scientific">Lacipirellula limnantheis</name>
    <dbReference type="NCBI Taxonomy" id="2528024"/>
    <lineage>
        <taxon>Bacteria</taxon>
        <taxon>Pseudomonadati</taxon>
        <taxon>Planctomycetota</taxon>
        <taxon>Planctomycetia</taxon>
        <taxon>Pirellulales</taxon>
        <taxon>Lacipirellulaceae</taxon>
        <taxon>Lacipirellula</taxon>
    </lineage>
</organism>
<dbReference type="RefSeq" id="WP_145432979.1">
    <property type="nucleotide sequence ID" value="NZ_CP036339.1"/>
</dbReference>
<dbReference type="AlphaFoldDB" id="A0A517TYD0"/>
<accession>A0A517TYD0</accession>
<sequence>MTSFRYRRELELRWTEVNRQLDDLAAGKAAASDVGVAELEEILLDLRQDLEEKLTEDFVYRHRHGCV</sequence>
<keyword evidence="2" id="KW-1185">Reference proteome</keyword>
<gene>
    <name evidence="1" type="ORF">I41_25680</name>
</gene>
<proteinExistence type="predicted"/>
<protein>
    <submittedName>
        <fullName evidence="1">Uncharacterized protein</fullName>
    </submittedName>
</protein>